<accession>A0A381THV9</accession>
<sequence>VQELELPEVLPKQLLIKVKAASVNFPDLLMTQGKYQHKPDLPFVLGMEGAGIVEEIGSEVSKFKEGDEVTFGSWGNGAFSDYVVVPEDGPQLKSKSLNFEEAASFQTAYLTAYVSLVRRGDLLKGENLLVHGATGGVGMAAVQLGHKMGANVIATGTSEDKLKNTLDWGASHYLLTHKEDNVSFREEVKELTEGKGADVIYDPVGGDVFDESIRCINWGGRILIVGFTSGRIPTAPVNMPLIKGFSIVGVRAGEFGRRDPVKGKENIEAVKKLADEGNLKPHICKTFKLEEAKDAIKFLSERKLVGKIAVVME</sequence>
<evidence type="ECO:0000313" key="2">
    <source>
        <dbReference type="EMBL" id="SVA15389.1"/>
    </source>
</evidence>
<name>A0A381THV9_9ZZZZ</name>
<dbReference type="InterPro" id="IPR036291">
    <property type="entry name" value="NAD(P)-bd_dom_sf"/>
</dbReference>
<dbReference type="SMART" id="SM00829">
    <property type="entry name" value="PKS_ER"/>
    <property type="match status" value="1"/>
</dbReference>
<dbReference type="SUPFAM" id="SSF51735">
    <property type="entry name" value="NAD(P)-binding Rossmann-fold domains"/>
    <property type="match status" value="1"/>
</dbReference>
<dbReference type="AlphaFoldDB" id="A0A381THV9"/>
<dbReference type="InterPro" id="IPR013149">
    <property type="entry name" value="ADH-like_C"/>
</dbReference>
<dbReference type="PANTHER" id="PTHR43677">
    <property type="entry name" value="SHORT-CHAIN DEHYDROGENASE/REDUCTASE"/>
    <property type="match status" value="1"/>
</dbReference>
<dbReference type="GO" id="GO:0016491">
    <property type="term" value="F:oxidoreductase activity"/>
    <property type="evidence" value="ECO:0007669"/>
    <property type="project" value="InterPro"/>
</dbReference>
<feature type="non-terminal residue" evidence="2">
    <location>
        <position position="1"/>
    </location>
</feature>
<feature type="domain" description="Enoyl reductase (ER)" evidence="1">
    <location>
        <begin position="1"/>
        <end position="310"/>
    </location>
</feature>
<dbReference type="SUPFAM" id="SSF50129">
    <property type="entry name" value="GroES-like"/>
    <property type="match status" value="1"/>
</dbReference>
<proteinExistence type="predicted"/>
<evidence type="ECO:0000259" key="1">
    <source>
        <dbReference type="SMART" id="SM00829"/>
    </source>
</evidence>
<dbReference type="Pfam" id="PF08240">
    <property type="entry name" value="ADH_N"/>
    <property type="match status" value="1"/>
</dbReference>
<reference evidence="2" key="1">
    <citation type="submission" date="2018-05" db="EMBL/GenBank/DDBJ databases">
        <authorList>
            <person name="Lanie J.A."/>
            <person name="Ng W.-L."/>
            <person name="Kazmierczak K.M."/>
            <person name="Andrzejewski T.M."/>
            <person name="Davidsen T.M."/>
            <person name="Wayne K.J."/>
            <person name="Tettelin H."/>
            <person name="Glass J.I."/>
            <person name="Rusch D."/>
            <person name="Podicherti R."/>
            <person name="Tsui H.-C.T."/>
            <person name="Winkler M.E."/>
        </authorList>
    </citation>
    <scope>NUCLEOTIDE SEQUENCE</scope>
</reference>
<dbReference type="CDD" id="cd08241">
    <property type="entry name" value="QOR1"/>
    <property type="match status" value="1"/>
</dbReference>
<dbReference type="InterPro" id="IPR051397">
    <property type="entry name" value="Zn-ADH-like_protein"/>
</dbReference>
<organism evidence="2">
    <name type="scientific">marine metagenome</name>
    <dbReference type="NCBI Taxonomy" id="408172"/>
    <lineage>
        <taxon>unclassified sequences</taxon>
        <taxon>metagenomes</taxon>
        <taxon>ecological metagenomes</taxon>
    </lineage>
</organism>
<dbReference type="Gene3D" id="3.90.180.10">
    <property type="entry name" value="Medium-chain alcohol dehydrogenases, catalytic domain"/>
    <property type="match status" value="1"/>
</dbReference>
<dbReference type="InterPro" id="IPR020843">
    <property type="entry name" value="ER"/>
</dbReference>
<dbReference type="InterPro" id="IPR013154">
    <property type="entry name" value="ADH-like_N"/>
</dbReference>
<protein>
    <recommendedName>
        <fullName evidence="1">Enoyl reductase (ER) domain-containing protein</fullName>
    </recommendedName>
</protein>
<dbReference type="PANTHER" id="PTHR43677:SF4">
    <property type="entry name" value="QUINONE OXIDOREDUCTASE-LIKE PROTEIN 2"/>
    <property type="match status" value="1"/>
</dbReference>
<dbReference type="InterPro" id="IPR011032">
    <property type="entry name" value="GroES-like_sf"/>
</dbReference>
<dbReference type="Pfam" id="PF00107">
    <property type="entry name" value="ADH_zinc_N"/>
    <property type="match status" value="1"/>
</dbReference>
<dbReference type="Gene3D" id="3.40.50.720">
    <property type="entry name" value="NAD(P)-binding Rossmann-like Domain"/>
    <property type="match status" value="1"/>
</dbReference>
<dbReference type="EMBL" id="UINC01004580">
    <property type="protein sequence ID" value="SVA15389.1"/>
    <property type="molecule type" value="Genomic_DNA"/>
</dbReference>
<gene>
    <name evidence="2" type="ORF">METZ01_LOCUS68243</name>
</gene>